<gene>
    <name evidence="2" type="ORF">E4656_07145</name>
</gene>
<evidence type="ECO:0000313" key="2">
    <source>
        <dbReference type="EMBL" id="TGG93955.1"/>
    </source>
</evidence>
<name>A0A4Z0WBN9_9GAMM</name>
<evidence type="ECO:0000313" key="3">
    <source>
        <dbReference type="Proteomes" id="UP000297475"/>
    </source>
</evidence>
<reference evidence="2 3" key="1">
    <citation type="submission" date="2019-04" db="EMBL/GenBank/DDBJ databases">
        <title>Natronospirillum operosus gen. nov., sp. nov., a haloalkaliphilic satellite isolated from decaying biomass of laboratory culture of cyanobacterium Geitlerinema sp. and proposal of Natronospirillaceae fam. nov. and Saccharospirillaceae fam. nov.</title>
        <authorList>
            <person name="Kevbrin V."/>
            <person name="Boltyanskaya Y."/>
            <person name="Koziaeva V."/>
            <person name="Grouzdev D.S."/>
            <person name="Park M."/>
            <person name="Cho J."/>
        </authorList>
    </citation>
    <scope>NUCLEOTIDE SEQUENCE [LARGE SCALE GENOMIC DNA]</scope>
    <source>
        <strain evidence="2 3">G-116</strain>
    </source>
</reference>
<organism evidence="2 3">
    <name type="scientific">Natronospirillum operosum</name>
    <dbReference type="NCBI Taxonomy" id="2759953"/>
    <lineage>
        <taxon>Bacteria</taxon>
        <taxon>Pseudomonadati</taxon>
        <taxon>Pseudomonadota</taxon>
        <taxon>Gammaproteobacteria</taxon>
        <taxon>Oceanospirillales</taxon>
        <taxon>Natronospirillaceae</taxon>
        <taxon>Natronospirillum</taxon>
    </lineage>
</organism>
<dbReference type="EMBL" id="SRMF01000002">
    <property type="protein sequence ID" value="TGG93955.1"/>
    <property type="molecule type" value="Genomic_DNA"/>
</dbReference>
<dbReference type="Proteomes" id="UP000297475">
    <property type="component" value="Unassembled WGS sequence"/>
</dbReference>
<accession>A0A4Z0WBN9</accession>
<proteinExistence type="predicted"/>
<feature type="region of interest" description="Disordered" evidence="1">
    <location>
        <begin position="1"/>
        <end position="20"/>
    </location>
</feature>
<dbReference type="OrthoDB" id="5735008at2"/>
<evidence type="ECO:0000256" key="1">
    <source>
        <dbReference type="SAM" id="MobiDB-lite"/>
    </source>
</evidence>
<dbReference type="RefSeq" id="WP_135482513.1">
    <property type="nucleotide sequence ID" value="NZ_SRMF01000002.1"/>
</dbReference>
<sequence>MPATGTWEPEQDQLKPDPSRVRTWLQRDWQQPDDLKQLDDLDQASLQRWIDLPEERWAALLDSLSTDQLVGLMRLCTLAEQHLAGCAAGEQSVVIHAFRRYRQQLGRPDPELTRWIRSHSDNRFLPYGPAL</sequence>
<comment type="caution">
    <text evidence="2">The sequence shown here is derived from an EMBL/GenBank/DDBJ whole genome shotgun (WGS) entry which is preliminary data.</text>
</comment>
<protein>
    <submittedName>
        <fullName evidence="2">Uncharacterized protein</fullName>
    </submittedName>
</protein>
<keyword evidence="3" id="KW-1185">Reference proteome</keyword>
<dbReference type="AlphaFoldDB" id="A0A4Z0WBN9"/>